<keyword evidence="1" id="KW-0732">Signal</keyword>
<proteinExistence type="predicted"/>
<dbReference type="Proteomes" id="UP000474159">
    <property type="component" value="Unassembled WGS sequence"/>
</dbReference>
<feature type="signal peptide" evidence="1">
    <location>
        <begin position="1"/>
        <end position="33"/>
    </location>
</feature>
<sequence length="129" mass="12851">MGIARNPALRARLASPAITAVAAGLALAASAWAVPAWGQEPVPGAPRADGRAGGAGDVVACDSLIALRQLMARAGEDRGAAAALVAQEPLCRALPRAEIGAVAHRAMVGGAPYECLAVQAAPACLWVLP</sequence>
<evidence type="ECO:0000256" key="1">
    <source>
        <dbReference type="SAM" id="SignalP"/>
    </source>
</evidence>
<evidence type="ECO:0000313" key="3">
    <source>
        <dbReference type="Proteomes" id="UP000474159"/>
    </source>
</evidence>
<dbReference type="AlphaFoldDB" id="A0A6L3T8J3"/>
<feature type="chain" id="PRO_5027110866" evidence="1">
    <location>
        <begin position="34"/>
        <end position="129"/>
    </location>
</feature>
<gene>
    <name evidence="2" type="ORF">F6X53_09085</name>
</gene>
<evidence type="ECO:0000313" key="2">
    <source>
        <dbReference type="EMBL" id="KAB1079896.1"/>
    </source>
</evidence>
<dbReference type="OrthoDB" id="7998634at2"/>
<protein>
    <submittedName>
        <fullName evidence="2">Uncharacterized protein</fullName>
    </submittedName>
</protein>
<name>A0A6L3T8J3_9HYPH</name>
<dbReference type="EMBL" id="VZZK01000007">
    <property type="protein sequence ID" value="KAB1079896.1"/>
    <property type="molecule type" value="Genomic_DNA"/>
</dbReference>
<reference evidence="2 3" key="1">
    <citation type="submission" date="2019-09" db="EMBL/GenBank/DDBJ databases">
        <title>YIM 48816 draft genome.</title>
        <authorList>
            <person name="Jiang L."/>
        </authorList>
    </citation>
    <scope>NUCLEOTIDE SEQUENCE [LARGE SCALE GENOMIC DNA]</scope>
    <source>
        <strain evidence="2 3">YIM 48816</strain>
    </source>
</reference>
<organism evidence="2 3">
    <name type="scientific">Methylobacterium soli</name>
    <dbReference type="NCBI Taxonomy" id="553447"/>
    <lineage>
        <taxon>Bacteria</taxon>
        <taxon>Pseudomonadati</taxon>
        <taxon>Pseudomonadota</taxon>
        <taxon>Alphaproteobacteria</taxon>
        <taxon>Hyphomicrobiales</taxon>
        <taxon>Methylobacteriaceae</taxon>
        <taxon>Methylobacterium</taxon>
    </lineage>
</organism>
<dbReference type="RefSeq" id="WP_150999672.1">
    <property type="nucleotide sequence ID" value="NZ_BPQY01000088.1"/>
</dbReference>
<keyword evidence="3" id="KW-1185">Reference proteome</keyword>
<accession>A0A6L3T8J3</accession>
<comment type="caution">
    <text evidence="2">The sequence shown here is derived from an EMBL/GenBank/DDBJ whole genome shotgun (WGS) entry which is preliminary data.</text>
</comment>